<evidence type="ECO:0000256" key="2">
    <source>
        <dbReference type="SAM" id="SignalP"/>
    </source>
</evidence>
<feature type="compositionally biased region" description="Basic and acidic residues" evidence="1">
    <location>
        <begin position="224"/>
        <end position="241"/>
    </location>
</feature>
<dbReference type="GeneID" id="63685429"/>
<feature type="compositionally biased region" description="Basic residues" evidence="1">
    <location>
        <begin position="281"/>
        <end position="295"/>
    </location>
</feature>
<name>M5FVL1_DACPD</name>
<protein>
    <submittedName>
        <fullName evidence="3">Uncharacterized protein</fullName>
    </submittedName>
</protein>
<keyword evidence="4" id="KW-1185">Reference proteome</keyword>
<feature type="region of interest" description="Disordered" evidence="1">
    <location>
        <begin position="206"/>
        <end position="313"/>
    </location>
</feature>
<dbReference type="Proteomes" id="UP000030653">
    <property type="component" value="Unassembled WGS sequence"/>
</dbReference>
<keyword evidence="2" id="KW-0732">Signal</keyword>
<sequence length="313" mass="34187">MRFKTIYAAIYLLASASTNSAFPVPARPTSYNPLGKGAEPVPNTQFSENGLFSRATSDQQYTTDTLVHTSGSESNKPDPSHTKTQQKRQGRVFTSPPHFTSDNHEPTIAPSASTSNPYKPAVLPSGMPPTARNDARSHVSPSAVLSVADLWPVGPVQGGARALSSTQQQARITEPYDARIVPENTRVDHRPVHAVASRVVQGFAHTEDKLVPQPNRVHMYPVPEQRDRPSRPPRPDRRDTPGDPPRLVPGPRPRLPASTSLFPRPVAIVIPPDHEGDRQPRPKVHPPRNPGHRKAVYVANEEVHSPKSSTSGQ</sequence>
<dbReference type="RefSeq" id="XP_040627246.1">
    <property type="nucleotide sequence ID" value="XM_040770367.1"/>
</dbReference>
<accession>M5FVL1</accession>
<dbReference type="HOGENOM" id="CLU_888583_0_0_1"/>
<evidence type="ECO:0000256" key="1">
    <source>
        <dbReference type="SAM" id="MobiDB-lite"/>
    </source>
</evidence>
<evidence type="ECO:0000313" key="4">
    <source>
        <dbReference type="Proteomes" id="UP000030653"/>
    </source>
</evidence>
<reference evidence="3 4" key="1">
    <citation type="journal article" date="2012" name="Science">
        <title>The Paleozoic origin of enzymatic lignin decomposition reconstructed from 31 fungal genomes.</title>
        <authorList>
            <person name="Floudas D."/>
            <person name="Binder M."/>
            <person name="Riley R."/>
            <person name="Barry K."/>
            <person name="Blanchette R.A."/>
            <person name="Henrissat B."/>
            <person name="Martinez A.T."/>
            <person name="Otillar R."/>
            <person name="Spatafora J.W."/>
            <person name="Yadav J.S."/>
            <person name="Aerts A."/>
            <person name="Benoit I."/>
            <person name="Boyd A."/>
            <person name="Carlson A."/>
            <person name="Copeland A."/>
            <person name="Coutinho P.M."/>
            <person name="de Vries R.P."/>
            <person name="Ferreira P."/>
            <person name="Findley K."/>
            <person name="Foster B."/>
            <person name="Gaskell J."/>
            <person name="Glotzer D."/>
            <person name="Gorecki P."/>
            <person name="Heitman J."/>
            <person name="Hesse C."/>
            <person name="Hori C."/>
            <person name="Igarashi K."/>
            <person name="Jurgens J.A."/>
            <person name="Kallen N."/>
            <person name="Kersten P."/>
            <person name="Kohler A."/>
            <person name="Kuees U."/>
            <person name="Kumar T.K.A."/>
            <person name="Kuo A."/>
            <person name="LaButti K."/>
            <person name="Larrondo L.F."/>
            <person name="Lindquist E."/>
            <person name="Ling A."/>
            <person name="Lombard V."/>
            <person name="Lucas S."/>
            <person name="Lundell T."/>
            <person name="Martin R."/>
            <person name="McLaughlin D.J."/>
            <person name="Morgenstern I."/>
            <person name="Morin E."/>
            <person name="Murat C."/>
            <person name="Nagy L.G."/>
            <person name="Nolan M."/>
            <person name="Ohm R.A."/>
            <person name="Patyshakuliyeva A."/>
            <person name="Rokas A."/>
            <person name="Ruiz-Duenas F.J."/>
            <person name="Sabat G."/>
            <person name="Salamov A."/>
            <person name="Samejima M."/>
            <person name="Schmutz J."/>
            <person name="Slot J.C."/>
            <person name="St John F."/>
            <person name="Stenlid J."/>
            <person name="Sun H."/>
            <person name="Sun S."/>
            <person name="Syed K."/>
            <person name="Tsang A."/>
            <person name="Wiebenga A."/>
            <person name="Young D."/>
            <person name="Pisabarro A."/>
            <person name="Eastwood D.C."/>
            <person name="Martin F."/>
            <person name="Cullen D."/>
            <person name="Grigoriev I.V."/>
            <person name="Hibbett D.S."/>
        </authorList>
    </citation>
    <scope>NUCLEOTIDE SEQUENCE [LARGE SCALE GENOMIC DNA]</scope>
    <source>
        <strain evidence="3 4">DJM-731 SS1</strain>
    </source>
</reference>
<feature type="compositionally biased region" description="Pro residues" evidence="1">
    <location>
        <begin position="242"/>
        <end position="254"/>
    </location>
</feature>
<dbReference type="AlphaFoldDB" id="M5FVL1"/>
<proteinExistence type="predicted"/>
<dbReference type="EMBL" id="JH795867">
    <property type="protein sequence ID" value="EJU00349.1"/>
    <property type="molecule type" value="Genomic_DNA"/>
</dbReference>
<feature type="signal peptide" evidence="2">
    <location>
        <begin position="1"/>
        <end position="21"/>
    </location>
</feature>
<organism evidence="3 4">
    <name type="scientific">Dacryopinax primogenitus (strain DJM 731)</name>
    <name type="common">Brown rot fungus</name>
    <dbReference type="NCBI Taxonomy" id="1858805"/>
    <lineage>
        <taxon>Eukaryota</taxon>
        <taxon>Fungi</taxon>
        <taxon>Dikarya</taxon>
        <taxon>Basidiomycota</taxon>
        <taxon>Agaricomycotina</taxon>
        <taxon>Dacrymycetes</taxon>
        <taxon>Dacrymycetales</taxon>
        <taxon>Dacrymycetaceae</taxon>
        <taxon>Dacryopinax</taxon>
    </lineage>
</organism>
<gene>
    <name evidence="3" type="ORF">DACRYDRAFT_117355</name>
</gene>
<feature type="chain" id="PRO_5004067345" evidence="2">
    <location>
        <begin position="22"/>
        <end position="313"/>
    </location>
</feature>
<evidence type="ECO:0000313" key="3">
    <source>
        <dbReference type="EMBL" id="EJU00349.1"/>
    </source>
</evidence>
<feature type="region of interest" description="Disordered" evidence="1">
    <location>
        <begin position="66"/>
        <end position="117"/>
    </location>
</feature>